<dbReference type="Pfam" id="PF04966">
    <property type="entry name" value="OprB"/>
    <property type="match status" value="1"/>
</dbReference>
<keyword evidence="3" id="KW-0812">Transmembrane</keyword>
<dbReference type="AlphaFoldDB" id="A0AAC9IUX6"/>
<evidence type="ECO:0000256" key="3">
    <source>
        <dbReference type="SAM" id="Phobius"/>
    </source>
</evidence>
<keyword evidence="3" id="KW-1133">Transmembrane helix</keyword>
<evidence type="ECO:0000313" key="5">
    <source>
        <dbReference type="Proteomes" id="UP000182060"/>
    </source>
</evidence>
<reference evidence="4" key="1">
    <citation type="journal article" date="2017" name="Appl. Environ. Microbiol.">
        <title>Microdiversification of a pelagic Polynucleobacter species is mainly driven by acquisition of genomic islands from a partially interspecific gene pool.</title>
        <authorList>
            <person name="Hoetzinger M."/>
            <person name="Hahn M.W."/>
            <person name="Jezberova J."/>
            <person name="Schmidt J."/>
            <person name="Koll U."/>
        </authorList>
    </citation>
    <scope>NUCLEOTIDE SEQUENCE</scope>
    <source>
        <strain evidence="4">MWH-RechtKol4</strain>
    </source>
</reference>
<dbReference type="EMBL" id="CP015017">
    <property type="protein sequence ID" value="APC01522.1"/>
    <property type="molecule type" value="Genomic_DNA"/>
</dbReference>
<accession>A0AAC9IUX6</accession>
<organism evidence="4 5">
    <name type="scientific">Polynucleobacter asymbioticus</name>
    <dbReference type="NCBI Taxonomy" id="576611"/>
    <lineage>
        <taxon>Bacteria</taxon>
        <taxon>Pseudomonadati</taxon>
        <taxon>Pseudomonadota</taxon>
        <taxon>Betaproteobacteria</taxon>
        <taxon>Burkholderiales</taxon>
        <taxon>Burkholderiaceae</taxon>
        <taxon>Polynucleobacter</taxon>
    </lineage>
</organism>
<gene>
    <name evidence="4" type="ORF">AOC25_07780</name>
</gene>
<dbReference type="GO" id="GO:0015288">
    <property type="term" value="F:porin activity"/>
    <property type="evidence" value="ECO:0007669"/>
    <property type="project" value="InterPro"/>
</dbReference>
<dbReference type="InterPro" id="IPR038673">
    <property type="entry name" value="OprB_sf"/>
</dbReference>
<name>A0AAC9IUX6_9BURK</name>
<comment type="similarity">
    <text evidence="1 2">Belongs to the OprB family.</text>
</comment>
<evidence type="ECO:0008006" key="6">
    <source>
        <dbReference type="Google" id="ProtNLM"/>
    </source>
</evidence>
<feature type="transmembrane region" description="Helical" evidence="3">
    <location>
        <begin position="21"/>
        <end position="42"/>
    </location>
</feature>
<evidence type="ECO:0000256" key="2">
    <source>
        <dbReference type="RuleBase" id="RU363072"/>
    </source>
</evidence>
<dbReference type="Gene3D" id="2.40.160.180">
    <property type="entry name" value="Carbohydrate-selective porin OprB"/>
    <property type="match status" value="1"/>
</dbReference>
<keyword evidence="3" id="KW-0472">Membrane</keyword>
<sequence length="494" mass="54682">MFSQGKFEVLTYRKASYRFGININLCLLKGLLVTLFVLWTFLSAHAEAPVSDTPILLAVAPVSDQPEIDAPSADEGETEQWSIHGQSTYIVQQKNNFNSPYYGQNSLLNKSEGGGGKSYTFSATGFLGARLWEGAEVYWNPEMFEGTPFNGQLVGLGGFQNGELQKGSYAPPIYYTARAFIRQTFGLGGGKEHIEGAPNQLAGNVDKNRLVVSYGKFATLDFFDQNSYSHDPRTQFQNFAIFSMGAYSYAADSKGYTYGVVAEWYQEDWILKMARLAMPTIPNTAQLDYSLTQDYGNQIELTHEHELWGKPGAVRALYYQQHAFMGNYQSAVGIAQQTNSTPDITNTRLAAQSSWGYGLNFEQSISEDIGVFGRWSWNPGNSETQTVDISRSLSGGVSIKGASWSRPNDSVGLGFAVNGIAPIQRTYLQLGGMSPFIGDGNLSYKTEQILETFYSAKVYKELYISADYQRIANPAYNSARGPVNFFGLRAHIEM</sequence>
<dbReference type="GO" id="GO:0008643">
    <property type="term" value="P:carbohydrate transport"/>
    <property type="evidence" value="ECO:0007669"/>
    <property type="project" value="InterPro"/>
</dbReference>
<evidence type="ECO:0000256" key="1">
    <source>
        <dbReference type="ARBA" id="ARBA00008769"/>
    </source>
</evidence>
<protein>
    <recommendedName>
        <fullName evidence="6">Porin</fullName>
    </recommendedName>
</protein>
<dbReference type="Proteomes" id="UP000182060">
    <property type="component" value="Chromosome"/>
</dbReference>
<dbReference type="GO" id="GO:0016020">
    <property type="term" value="C:membrane"/>
    <property type="evidence" value="ECO:0007669"/>
    <property type="project" value="InterPro"/>
</dbReference>
<dbReference type="InterPro" id="IPR007049">
    <property type="entry name" value="Carb-sel_porin_OprB"/>
</dbReference>
<proteinExistence type="inferred from homology"/>
<evidence type="ECO:0000313" key="4">
    <source>
        <dbReference type="EMBL" id="APC01522.1"/>
    </source>
</evidence>